<sequence>MSADGLPGQRKNPFNYLPGCPCVALAYPAPTRLPAPASALPERPARAPARLPELPAREPARLPERPARAPAMLPTLHPARVASPVRARVRAESEPKSAPASEPASRVGHIPLAELTQLKSMALLAFYALAMDMEIWVCDILEFQHLNAQLTAPLATLASSWVCLTRVPN</sequence>
<dbReference type="Proteomes" id="UP000829196">
    <property type="component" value="Unassembled WGS sequence"/>
</dbReference>
<gene>
    <name evidence="2" type="ORF">KFK09_012016</name>
</gene>
<name>A0A8T3BEF1_DENNO</name>
<reference evidence="2" key="1">
    <citation type="journal article" date="2022" name="Front. Genet.">
        <title>Chromosome-Scale Assembly of the Dendrobium nobile Genome Provides Insights Into the Molecular Mechanism of the Biosynthesis of the Medicinal Active Ingredient of Dendrobium.</title>
        <authorList>
            <person name="Xu Q."/>
            <person name="Niu S.-C."/>
            <person name="Li K.-L."/>
            <person name="Zheng P.-J."/>
            <person name="Zhang X.-J."/>
            <person name="Jia Y."/>
            <person name="Liu Y."/>
            <person name="Niu Y.-X."/>
            <person name="Yu L.-H."/>
            <person name="Chen D.-F."/>
            <person name="Zhang G.-Q."/>
        </authorList>
    </citation>
    <scope>NUCLEOTIDE SEQUENCE</scope>
    <source>
        <tissue evidence="2">Leaf</tissue>
    </source>
</reference>
<dbReference type="EMBL" id="JAGYWB010000009">
    <property type="protein sequence ID" value="KAI0511386.1"/>
    <property type="molecule type" value="Genomic_DNA"/>
</dbReference>
<feature type="region of interest" description="Disordered" evidence="1">
    <location>
        <begin position="33"/>
        <end position="105"/>
    </location>
</feature>
<proteinExistence type="predicted"/>
<organism evidence="2 3">
    <name type="scientific">Dendrobium nobile</name>
    <name type="common">Orchid</name>
    <dbReference type="NCBI Taxonomy" id="94219"/>
    <lineage>
        <taxon>Eukaryota</taxon>
        <taxon>Viridiplantae</taxon>
        <taxon>Streptophyta</taxon>
        <taxon>Embryophyta</taxon>
        <taxon>Tracheophyta</taxon>
        <taxon>Spermatophyta</taxon>
        <taxon>Magnoliopsida</taxon>
        <taxon>Liliopsida</taxon>
        <taxon>Asparagales</taxon>
        <taxon>Orchidaceae</taxon>
        <taxon>Epidendroideae</taxon>
        <taxon>Malaxideae</taxon>
        <taxon>Dendrobiinae</taxon>
        <taxon>Dendrobium</taxon>
    </lineage>
</organism>
<dbReference type="AlphaFoldDB" id="A0A8T3BEF1"/>
<comment type="caution">
    <text evidence="2">The sequence shown here is derived from an EMBL/GenBank/DDBJ whole genome shotgun (WGS) entry which is preliminary data.</text>
</comment>
<evidence type="ECO:0000313" key="2">
    <source>
        <dbReference type="EMBL" id="KAI0511386.1"/>
    </source>
</evidence>
<evidence type="ECO:0000256" key="1">
    <source>
        <dbReference type="SAM" id="MobiDB-lite"/>
    </source>
</evidence>
<feature type="compositionally biased region" description="Low complexity" evidence="1">
    <location>
        <begin position="33"/>
        <end position="54"/>
    </location>
</feature>
<keyword evidence="3" id="KW-1185">Reference proteome</keyword>
<evidence type="ECO:0000313" key="3">
    <source>
        <dbReference type="Proteomes" id="UP000829196"/>
    </source>
</evidence>
<accession>A0A8T3BEF1</accession>
<protein>
    <submittedName>
        <fullName evidence="2">Uncharacterized protein</fullName>
    </submittedName>
</protein>
<feature type="compositionally biased region" description="Basic and acidic residues" evidence="1">
    <location>
        <begin position="55"/>
        <end position="67"/>
    </location>
</feature>